<dbReference type="RefSeq" id="WP_131364229.1">
    <property type="nucleotide sequence ID" value="NZ_SJKB01000016.1"/>
</dbReference>
<dbReference type="AlphaFoldDB" id="A0A4R0KAU6"/>
<proteinExistence type="predicted"/>
<comment type="caution">
    <text evidence="2">The sequence shown here is derived from an EMBL/GenBank/DDBJ whole genome shotgun (WGS) entry which is preliminary data.</text>
</comment>
<protein>
    <recommendedName>
        <fullName evidence="4">DUF3558 domain-containing protein</fullName>
    </recommendedName>
</protein>
<feature type="signal peptide" evidence="1">
    <location>
        <begin position="1"/>
        <end position="21"/>
    </location>
</feature>
<evidence type="ECO:0008006" key="4">
    <source>
        <dbReference type="Google" id="ProtNLM"/>
    </source>
</evidence>
<evidence type="ECO:0000313" key="2">
    <source>
        <dbReference type="EMBL" id="TCC55078.1"/>
    </source>
</evidence>
<sequence>MRRAITILACALTALSLPACKSSDAQQQVANPIERSGNLCERVQPTLAGSWKAEDSEPWSRAPLSDNCWLIDTARSSHRIRVALSVLPVTAAEYVDFRKAEAQELRGSAYVTAPVDGGVGPESWAVIPAAAAPWIVVRSNDRLVRLKENSDGQGGIDELRTVAKAITTLAGGLPAAKAVIERPECTRGTAAAEKALAGKAIVRRDNLVAGFAYCQWGSNNHVVYSRAGRVGSDPALNFRYMHDAGTAASVGVHPVSVGTEGWQQSDGYLAYRIGQQTFVSVAAVPDISPAKLLPLAQAMAPTYGG</sequence>
<organism evidence="2 3">
    <name type="scientific">Kribbella pittospori</name>
    <dbReference type="NCBI Taxonomy" id="722689"/>
    <lineage>
        <taxon>Bacteria</taxon>
        <taxon>Bacillati</taxon>
        <taxon>Actinomycetota</taxon>
        <taxon>Actinomycetes</taxon>
        <taxon>Propionibacteriales</taxon>
        <taxon>Kribbellaceae</taxon>
        <taxon>Kribbella</taxon>
    </lineage>
</organism>
<name>A0A4R0KAU6_9ACTN</name>
<evidence type="ECO:0000256" key="1">
    <source>
        <dbReference type="SAM" id="SignalP"/>
    </source>
</evidence>
<gene>
    <name evidence="2" type="ORF">E0H73_36360</name>
</gene>
<accession>A0A4R0KAU6</accession>
<reference evidence="2 3" key="1">
    <citation type="submission" date="2019-02" db="EMBL/GenBank/DDBJ databases">
        <title>Kribbella capetownensis sp. nov. and Kribbella speibonae sp. nov., isolated from soil.</title>
        <authorList>
            <person name="Curtis S.M."/>
            <person name="Norton I."/>
            <person name="Everest G.J."/>
            <person name="Meyers P.R."/>
        </authorList>
    </citation>
    <scope>NUCLEOTIDE SEQUENCE [LARGE SCALE GENOMIC DNA]</scope>
    <source>
        <strain evidence="2 3">NRRL B-24813</strain>
    </source>
</reference>
<dbReference type="OrthoDB" id="3823594at2"/>
<evidence type="ECO:0000313" key="3">
    <source>
        <dbReference type="Proteomes" id="UP000291144"/>
    </source>
</evidence>
<dbReference type="Proteomes" id="UP000291144">
    <property type="component" value="Unassembled WGS sequence"/>
</dbReference>
<keyword evidence="1" id="KW-0732">Signal</keyword>
<feature type="chain" id="PRO_5039130066" description="DUF3558 domain-containing protein" evidence="1">
    <location>
        <begin position="22"/>
        <end position="305"/>
    </location>
</feature>
<dbReference type="EMBL" id="SJKB01000016">
    <property type="protein sequence ID" value="TCC55078.1"/>
    <property type="molecule type" value="Genomic_DNA"/>
</dbReference>
<keyword evidence="3" id="KW-1185">Reference proteome</keyword>